<dbReference type="GO" id="GO:0003700">
    <property type="term" value="F:DNA-binding transcription factor activity"/>
    <property type="evidence" value="ECO:0007669"/>
    <property type="project" value="TreeGrafter"/>
</dbReference>
<dbReference type="PROSITE" id="PS00356">
    <property type="entry name" value="HTH_LACI_1"/>
    <property type="match status" value="1"/>
</dbReference>
<sequence length="377" mass="40303">MHKKVTIYDIAKEAGVSPATVSRALSRPGLVSSVTIANVRSVAERLGYDTPKRIRQLDDSAAATISTQRTGLVAVVAPDIANPFQSTCIKVVQNVMASHGYTVIVSDTMENMLAHKLLSNVWMQQIDGAVLIAPRTGEAELHKIADTMPLTIINRSVPGIDQVLSDTRNAVRQAVLSLQVAGVSTITYLAGPSSSWSDSNRHNLIVHEAKHLGMSVTHIQATQPTMESGFKAIGKFLRHPTDALFAFNDIMAIGFMAAAQGNGMHIPADVKVVGFDDIPMSAFTNPTLSTIHLPVEQNAHNAAQLLLHRIRRSNMGGAQTVTEQAMFIERGSIHATKAMSTSTLTSASDSATGTLHSHETKQAYSCISCAGISLSMS</sequence>
<keyword evidence="2" id="KW-0238">DNA-binding</keyword>
<dbReference type="Pfam" id="PF13377">
    <property type="entry name" value="Peripla_BP_3"/>
    <property type="match status" value="1"/>
</dbReference>
<dbReference type="PANTHER" id="PTHR30146:SF109">
    <property type="entry name" value="HTH-TYPE TRANSCRIPTIONAL REGULATOR GALS"/>
    <property type="match status" value="1"/>
</dbReference>
<dbReference type="SMART" id="SM00354">
    <property type="entry name" value="HTH_LACI"/>
    <property type="match status" value="1"/>
</dbReference>
<evidence type="ECO:0000256" key="3">
    <source>
        <dbReference type="ARBA" id="ARBA00023163"/>
    </source>
</evidence>
<dbReference type="InterPro" id="IPR010982">
    <property type="entry name" value="Lambda_DNA-bd_dom_sf"/>
</dbReference>
<dbReference type="Pfam" id="PF00356">
    <property type="entry name" value="LacI"/>
    <property type="match status" value="1"/>
</dbReference>
<dbReference type="CDD" id="cd01392">
    <property type="entry name" value="HTH_LacI"/>
    <property type="match status" value="1"/>
</dbReference>
<evidence type="ECO:0000256" key="1">
    <source>
        <dbReference type="ARBA" id="ARBA00023015"/>
    </source>
</evidence>
<protein>
    <submittedName>
        <fullName evidence="5">Transcriptional regulator, LacI family</fullName>
    </submittedName>
</protein>
<dbReference type="SUPFAM" id="SSF53822">
    <property type="entry name" value="Periplasmic binding protein-like I"/>
    <property type="match status" value="1"/>
</dbReference>
<dbReference type="InterPro" id="IPR000843">
    <property type="entry name" value="HTH_LacI"/>
</dbReference>
<dbReference type="Gene3D" id="3.40.50.2300">
    <property type="match status" value="2"/>
</dbReference>
<keyword evidence="1" id="KW-0805">Transcription regulation</keyword>
<evidence type="ECO:0000256" key="2">
    <source>
        <dbReference type="ARBA" id="ARBA00023125"/>
    </source>
</evidence>
<dbReference type="InterPro" id="IPR046335">
    <property type="entry name" value="LacI/GalR-like_sensor"/>
</dbReference>
<proteinExistence type="predicted"/>
<reference evidence="5 6" key="1">
    <citation type="submission" date="2020-02" db="EMBL/GenBank/DDBJ databases">
        <title>Characterization of phylogenetic diversity of novel bifidobacterial species isolated in Czech ZOOs.</title>
        <authorList>
            <person name="Lugli G.A."/>
            <person name="Vera N.B."/>
            <person name="Ventura M."/>
        </authorList>
    </citation>
    <scope>NUCLEOTIDE SEQUENCE [LARGE SCALE GENOMIC DNA]</scope>
    <source>
        <strain evidence="5 6">DSM 109959</strain>
    </source>
</reference>
<dbReference type="Gene3D" id="1.10.260.40">
    <property type="entry name" value="lambda repressor-like DNA-binding domains"/>
    <property type="match status" value="1"/>
</dbReference>
<dbReference type="PANTHER" id="PTHR30146">
    <property type="entry name" value="LACI-RELATED TRANSCRIPTIONAL REPRESSOR"/>
    <property type="match status" value="1"/>
</dbReference>
<dbReference type="EMBL" id="JAAIIG010000002">
    <property type="protein sequence ID" value="NMM97638.1"/>
    <property type="molecule type" value="Genomic_DNA"/>
</dbReference>
<comment type="caution">
    <text evidence="5">The sequence shown here is derived from an EMBL/GenBank/DDBJ whole genome shotgun (WGS) entry which is preliminary data.</text>
</comment>
<dbReference type="CDD" id="cd06267">
    <property type="entry name" value="PBP1_LacI_sugar_binding-like"/>
    <property type="match status" value="1"/>
</dbReference>
<dbReference type="AlphaFoldDB" id="A0A7Y0HWH0"/>
<dbReference type="InterPro" id="IPR028082">
    <property type="entry name" value="Peripla_BP_I"/>
</dbReference>
<evidence type="ECO:0000259" key="4">
    <source>
        <dbReference type="PROSITE" id="PS50932"/>
    </source>
</evidence>
<dbReference type="Proteomes" id="UP000543419">
    <property type="component" value="Unassembled WGS sequence"/>
</dbReference>
<feature type="domain" description="HTH lacI-type" evidence="4">
    <location>
        <begin position="5"/>
        <end position="48"/>
    </location>
</feature>
<accession>A0A7Y0HWH0</accession>
<dbReference type="PROSITE" id="PS50932">
    <property type="entry name" value="HTH_LACI_2"/>
    <property type="match status" value="1"/>
</dbReference>
<gene>
    <name evidence="5" type="ORF">G1C97_0587</name>
</gene>
<evidence type="ECO:0000313" key="6">
    <source>
        <dbReference type="Proteomes" id="UP000543419"/>
    </source>
</evidence>
<keyword evidence="6" id="KW-1185">Reference proteome</keyword>
<dbReference type="SUPFAM" id="SSF47413">
    <property type="entry name" value="lambda repressor-like DNA-binding domains"/>
    <property type="match status" value="1"/>
</dbReference>
<organism evidence="5 6">
    <name type="scientific">Bifidobacterium olomucense</name>
    <dbReference type="NCBI Taxonomy" id="2675324"/>
    <lineage>
        <taxon>Bacteria</taxon>
        <taxon>Bacillati</taxon>
        <taxon>Actinomycetota</taxon>
        <taxon>Actinomycetes</taxon>
        <taxon>Bifidobacteriales</taxon>
        <taxon>Bifidobacteriaceae</taxon>
        <taxon>Bifidobacterium</taxon>
    </lineage>
</organism>
<name>A0A7Y0HWH0_9BIFI</name>
<keyword evidence="3" id="KW-0804">Transcription</keyword>
<dbReference type="GO" id="GO:0000976">
    <property type="term" value="F:transcription cis-regulatory region binding"/>
    <property type="evidence" value="ECO:0007669"/>
    <property type="project" value="TreeGrafter"/>
</dbReference>
<evidence type="ECO:0000313" key="5">
    <source>
        <dbReference type="EMBL" id="NMM97638.1"/>
    </source>
</evidence>